<gene>
    <name evidence="1" type="ORF">TNIN_153801</name>
</gene>
<dbReference type="OrthoDB" id="6425971at2759"/>
<evidence type="ECO:0000313" key="1">
    <source>
        <dbReference type="EMBL" id="GFS40559.1"/>
    </source>
</evidence>
<dbReference type="EMBL" id="BMAV01025327">
    <property type="protein sequence ID" value="GFS40559.1"/>
    <property type="molecule type" value="Genomic_DNA"/>
</dbReference>
<protein>
    <submittedName>
        <fullName evidence="1">Uncharacterized protein</fullName>
    </submittedName>
</protein>
<comment type="caution">
    <text evidence="1">The sequence shown here is derived from an EMBL/GenBank/DDBJ whole genome shotgun (WGS) entry which is preliminary data.</text>
</comment>
<reference evidence="1" key="1">
    <citation type="submission" date="2020-08" db="EMBL/GenBank/DDBJ databases">
        <title>Multicomponent nature underlies the extraordinary mechanical properties of spider dragline silk.</title>
        <authorList>
            <person name="Kono N."/>
            <person name="Nakamura H."/>
            <person name="Mori M."/>
            <person name="Yoshida Y."/>
            <person name="Ohtoshi R."/>
            <person name="Malay A.D."/>
            <person name="Moran D.A.P."/>
            <person name="Tomita M."/>
            <person name="Numata K."/>
            <person name="Arakawa K."/>
        </authorList>
    </citation>
    <scope>NUCLEOTIDE SEQUENCE</scope>
</reference>
<keyword evidence="2" id="KW-1185">Reference proteome</keyword>
<sequence>MFKPTLQNSFGAVVLIKLFDEISNVDFIDGLPSDLSQIRNALIIIDDLMSGRSIANSLRGLTIWEGVTGFHLLGVGDPEHRMWPSEFEQHLQNQKQRGGF</sequence>
<name>A0A8X6IDH5_9ARAC</name>
<dbReference type="Proteomes" id="UP000886998">
    <property type="component" value="Unassembled WGS sequence"/>
</dbReference>
<dbReference type="AlphaFoldDB" id="A0A8X6IDH5"/>
<proteinExistence type="predicted"/>
<accession>A0A8X6IDH5</accession>
<evidence type="ECO:0000313" key="2">
    <source>
        <dbReference type="Proteomes" id="UP000886998"/>
    </source>
</evidence>
<organism evidence="1 2">
    <name type="scientific">Trichonephila inaurata madagascariensis</name>
    <dbReference type="NCBI Taxonomy" id="2747483"/>
    <lineage>
        <taxon>Eukaryota</taxon>
        <taxon>Metazoa</taxon>
        <taxon>Ecdysozoa</taxon>
        <taxon>Arthropoda</taxon>
        <taxon>Chelicerata</taxon>
        <taxon>Arachnida</taxon>
        <taxon>Araneae</taxon>
        <taxon>Araneomorphae</taxon>
        <taxon>Entelegynae</taxon>
        <taxon>Araneoidea</taxon>
        <taxon>Nephilidae</taxon>
        <taxon>Trichonephila</taxon>
        <taxon>Trichonephila inaurata</taxon>
    </lineage>
</organism>